<protein>
    <submittedName>
        <fullName evidence="1">Transposase</fullName>
    </submittedName>
</protein>
<reference evidence="1 2" key="1">
    <citation type="journal article" date="2016" name="Genome Announc.">
        <title>Complete Genome Sequence of Methylobacterium populi P-1M, Isolated from Pink-Pigmented Household Biofilm.</title>
        <authorList>
            <person name="Morohoshi T."/>
            <person name="Ikeda T."/>
        </authorList>
    </citation>
    <scope>NUCLEOTIDE SEQUENCE [LARGE SCALE GENOMIC DNA]</scope>
    <source>
        <strain evidence="1 2">P-1M</strain>
    </source>
</reference>
<dbReference type="EMBL" id="AP014809">
    <property type="protein sequence ID" value="BAU93446.1"/>
    <property type="molecule type" value="Genomic_DNA"/>
</dbReference>
<proteinExistence type="predicted"/>
<organism evidence="1 2">
    <name type="scientific">Methylorubrum populi</name>
    <dbReference type="NCBI Taxonomy" id="223967"/>
    <lineage>
        <taxon>Bacteria</taxon>
        <taxon>Pseudomonadati</taxon>
        <taxon>Pseudomonadota</taxon>
        <taxon>Alphaproteobacteria</taxon>
        <taxon>Hyphomicrobiales</taxon>
        <taxon>Methylobacteriaceae</taxon>
        <taxon>Methylorubrum</taxon>
    </lineage>
</organism>
<evidence type="ECO:0000313" key="1">
    <source>
        <dbReference type="EMBL" id="BAU93446.1"/>
    </source>
</evidence>
<dbReference type="RefSeq" id="WP_157914279.1">
    <property type="nucleotide sequence ID" value="NZ_AP014809.1"/>
</dbReference>
<dbReference type="Proteomes" id="UP000218288">
    <property type="component" value="Chromosome"/>
</dbReference>
<evidence type="ECO:0000313" key="2">
    <source>
        <dbReference type="Proteomes" id="UP000218288"/>
    </source>
</evidence>
<name>A0A160PK47_9HYPH</name>
<accession>A0A160PK47</accession>
<gene>
    <name evidence="1" type="ORF">MPPM_4841</name>
</gene>
<sequence>MTLTSETRAPVGTREAPKLNGKERRLLSGMACGGLLYVYVDADGGVDGGPLHAGWPRPGTGAVVYDGPPTPVTARFVRRLRRLGSYWDHSAGAEMLTARGRAKARALLGGRDILFVASPLPANESQKEGAAV</sequence>
<dbReference type="AlphaFoldDB" id="A0A160PK47"/>